<dbReference type="RefSeq" id="WP_124343689.1">
    <property type="nucleotide sequence ID" value="NZ_BHYL01000241.1"/>
</dbReference>
<dbReference type="InterPro" id="IPR023158">
    <property type="entry name" value="YerB-like_sf"/>
</dbReference>
<dbReference type="Proteomes" id="UP000288246">
    <property type="component" value="Unassembled WGS sequence"/>
</dbReference>
<dbReference type="AlphaFoldDB" id="A0A401V2P0"/>
<evidence type="ECO:0000259" key="2">
    <source>
        <dbReference type="Pfam" id="PF11258"/>
    </source>
</evidence>
<organism evidence="4 5">
    <name type="scientific">Cellulomonas algicola</name>
    <dbReference type="NCBI Taxonomy" id="2071633"/>
    <lineage>
        <taxon>Bacteria</taxon>
        <taxon>Bacillati</taxon>
        <taxon>Actinomycetota</taxon>
        <taxon>Actinomycetes</taxon>
        <taxon>Micrococcales</taxon>
        <taxon>Cellulomonadaceae</taxon>
        <taxon>Cellulomonas</taxon>
    </lineage>
</organism>
<keyword evidence="1" id="KW-0732">Signal</keyword>
<sequence length="358" mass="37047">MPHAPARPTLRLAAVLALAVLTVGACASGPSQPERTTLTQEPTVEVAKAAPPAVVVPPRWPLTGEAADAVVDRPAIAVKIENPREVRPQTGLDQADVVWEQVVEGGITRFVAVFHSQVPAEVGPVRSIRPMDPAIAAPLHGIVAFSGGQQAFVRELGQSGVQLMSQDGGAAGFYRKKGVMPAPHNVYGTPTTWWENADAGHSASPPAQFAFARRADQSTVLTAGTPATLLDLRLSGYSRPQWAFDTASGTWLRSEGDTPATARSGARLAARNVVALRVQLVDSGTKDPAGNPVPETVLVGTGKGTVVSGGKALEVTWSKPATDAVLTLTAPDGSPVTLAPGVTWVELVPASSGSVTVS</sequence>
<gene>
    <name evidence="4" type="ORF">CTKZ_27410</name>
</gene>
<feature type="signal peptide" evidence="1">
    <location>
        <begin position="1"/>
        <end position="27"/>
    </location>
</feature>
<name>A0A401V2P0_9CELL</name>
<protein>
    <recommendedName>
        <fullName evidence="6">Lipoprotein YerB</fullName>
    </recommendedName>
</protein>
<evidence type="ECO:0000259" key="3">
    <source>
        <dbReference type="Pfam" id="PF17479"/>
    </source>
</evidence>
<dbReference type="OrthoDB" id="9779102at2"/>
<comment type="caution">
    <text evidence="4">The sequence shown here is derived from an EMBL/GenBank/DDBJ whole genome shotgun (WGS) entry which is preliminary data.</text>
</comment>
<evidence type="ECO:0000313" key="4">
    <source>
        <dbReference type="EMBL" id="GCD21179.1"/>
    </source>
</evidence>
<dbReference type="Pfam" id="PF11258">
    <property type="entry name" value="DUF3048"/>
    <property type="match status" value="1"/>
</dbReference>
<proteinExistence type="predicted"/>
<dbReference type="InterPro" id="IPR035328">
    <property type="entry name" value="DUF3048_C"/>
</dbReference>
<accession>A0A401V2P0</accession>
<feature type="domain" description="DUF3048" evidence="2">
    <location>
        <begin position="62"/>
        <end position="198"/>
    </location>
</feature>
<evidence type="ECO:0000313" key="5">
    <source>
        <dbReference type="Proteomes" id="UP000288246"/>
    </source>
</evidence>
<evidence type="ECO:0008006" key="6">
    <source>
        <dbReference type="Google" id="ProtNLM"/>
    </source>
</evidence>
<feature type="chain" id="PRO_5019510716" description="Lipoprotein YerB" evidence="1">
    <location>
        <begin position="28"/>
        <end position="358"/>
    </location>
</feature>
<keyword evidence="5" id="KW-1185">Reference proteome</keyword>
<dbReference type="SUPFAM" id="SSF159774">
    <property type="entry name" value="YerB-like"/>
    <property type="match status" value="1"/>
</dbReference>
<reference evidence="4 5" key="1">
    <citation type="submission" date="2018-11" db="EMBL/GenBank/DDBJ databases">
        <title>Draft genome sequence of Cellulomonas takizawaensis strain TKZ-21.</title>
        <authorList>
            <person name="Yamamura H."/>
            <person name="Hayashi T."/>
            <person name="Hamada M."/>
            <person name="Serisawa Y."/>
            <person name="Matsuyama K."/>
            <person name="Nakagawa Y."/>
            <person name="Otoguro M."/>
            <person name="Yanagida F."/>
            <person name="Hayakawa M."/>
        </authorList>
    </citation>
    <scope>NUCLEOTIDE SEQUENCE [LARGE SCALE GENOMIC DNA]</scope>
    <source>
        <strain evidence="4 5">TKZ-21</strain>
    </source>
</reference>
<feature type="domain" description="DUF3048" evidence="3">
    <location>
        <begin position="232"/>
        <end position="345"/>
    </location>
</feature>
<evidence type="ECO:0000256" key="1">
    <source>
        <dbReference type="SAM" id="SignalP"/>
    </source>
</evidence>
<dbReference type="Pfam" id="PF17479">
    <property type="entry name" value="DUF3048_C"/>
    <property type="match status" value="1"/>
</dbReference>
<dbReference type="InterPro" id="IPR021416">
    <property type="entry name" value="DUF3048_N"/>
</dbReference>
<dbReference type="PROSITE" id="PS51257">
    <property type="entry name" value="PROKAR_LIPOPROTEIN"/>
    <property type="match status" value="1"/>
</dbReference>
<dbReference type="Gene3D" id="3.50.90.10">
    <property type="entry name" value="YerB-like"/>
    <property type="match status" value="1"/>
</dbReference>
<dbReference type="EMBL" id="BHYL01000241">
    <property type="protein sequence ID" value="GCD21179.1"/>
    <property type="molecule type" value="Genomic_DNA"/>
</dbReference>